<dbReference type="RefSeq" id="WP_149522219.1">
    <property type="nucleotide sequence ID" value="NZ_VTOU01000002.1"/>
</dbReference>
<evidence type="ECO:0000256" key="1">
    <source>
        <dbReference type="ARBA" id="ARBA00010617"/>
    </source>
</evidence>
<reference evidence="3 4" key="1">
    <citation type="submission" date="2019-08" db="EMBL/GenBank/DDBJ databases">
        <authorList>
            <person name="Wang G."/>
            <person name="Xu Z."/>
        </authorList>
    </citation>
    <scope>NUCLEOTIDE SEQUENCE [LARGE SCALE GENOMIC DNA]</scope>
    <source>
        <strain evidence="3 4">ZX</strain>
    </source>
</reference>
<dbReference type="GO" id="GO:0016705">
    <property type="term" value="F:oxidoreductase activity, acting on paired donors, with incorporation or reduction of molecular oxygen"/>
    <property type="evidence" value="ECO:0007669"/>
    <property type="project" value="InterPro"/>
</dbReference>
<evidence type="ECO:0000256" key="2">
    <source>
        <dbReference type="RuleBase" id="RU000461"/>
    </source>
</evidence>
<dbReference type="PROSITE" id="PS00086">
    <property type="entry name" value="CYTOCHROME_P450"/>
    <property type="match status" value="1"/>
</dbReference>
<dbReference type="Pfam" id="PF00067">
    <property type="entry name" value="p450"/>
    <property type="match status" value="1"/>
</dbReference>
<dbReference type="InterPro" id="IPR001128">
    <property type="entry name" value="Cyt_P450"/>
</dbReference>
<keyword evidence="2" id="KW-0349">Heme</keyword>
<keyword evidence="2" id="KW-0503">Monooxygenase</keyword>
<keyword evidence="4" id="KW-1185">Reference proteome</keyword>
<accession>A0A5D9C9Q1</accession>
<dbReference type="GO" id="GO:0004497">
    <property type="term" value="F:monooxygenase activity"/>
    <property type="evidence" value="ECO:0007669"/>
    <property type="project" value="UniProtKB-KW"/>
</dbReference>
<dbReference type="SUPFAM" id="SSF48264">
    <property type="entry name" value="Cytochrome P450"/>
    <property type="match status" value="1"/>
</dbReference>
<dbReference type="PRINTS" id="PR00359">
    <property type="entry name" value="BP450"/>
</dbReference>
<comment type="similarity">
    <text evidence="1 2">Belongs to the cytochrome P450 family.</text>
</comment>
<organism evidence="3 4">
    <name type="scientific">Sphingomonas montanisoli</name>
    <dbReference type="NCBI Taxonomy" id="2606412"/>
    <lineage>
        <taxon>Bacteria</taxon>
        <taxon>Pseudomonadati</taxon>
        <taxon>Pseudomonadota</taxon>
        <taxon>Alphaproteobacteria</taxon>
        <taxon>Sphingomonadales</taxon>
        <taxon>Sphingomonadaceae</taxon>
        <taxon>Sphingomonas</taxon>
    </lineage>
</organism>
<name>A0A5D9C9Q1_9SPHN</name>
<evidence type="ECO:0000313" key="3">
    <source>
        <dbReference type="EMBL" id="TZG28007.1"/>
    </source>
</evidence>
<dbReference type="InterPro" id="IPR036396">
    <property type="entry name" value="Cyt_P450_sf"/>
</dbReference>
<dbReference type="EMBL" id="VTOU01000002">
    <property type="protein sequence ID" value="TZG28007.1"/>
    <property type="molecule type" value="Genomic_DNA"/>
</dbReference>
<gene>
    <name evidence="3" type="ORF">FYJ91_10770</name>
</gene>
<comment type="caution">
    <text evidence="3">The sequence shown here is derived from an EMBL/GenBank/DDBJ whole genome shotgun (WGS) entry which is preliminary data.</text>
</comment>
<protein>
    <submittedName>
        <fullName evidence="3">Cytochrome P450</fullName>
    </submittedName>
</protein>
<dbReference type="Proteomes" id="UP000322077">
    <property type="component" value="Unassembled WGS sequence"/>
</dbReference>
<dbReference type="Gene3D" id="1.10.630.10">
    <property type="entry name" value="Cytochrome P450"/>
    <property type="match status" value="1"/>
</dbReference>
<dbReference type="PANTHER" id="PTHR46696:SF6">
    <property type="entry name" value="P450, PUTATIVE (EUROFUNG)-RELATED"/>
    <property type="match status" value="1"/>
</dbReference>
<dbReference type="InterPro" id="IPR002397">
    <property type="entry name" value="Cyt_P450_B"/>
</dbReference>
<proteinExistence type="inferred from homology"/>
<sequence length="411" mass="45792">MGELREITTADIPAHVPPDLVFPFDFRRDFSTQGDVWALAEAMNDRPDIFWSPDLGGYWVATRAPIIEEVFRRHELFSSRSVMIPPMMSSGFGIVNTDDPPDHARFRSILANTMFSPRALAGVEEEARKVTREIIDGFAARGACDFAAEFARPMPVDVFMSMFGMGRDRRMAFVPWVEQFFRSSVPEERFQARDAILGLLDDWIDRQIADPSSATDGHIMPALLAARPDGRPATKQEMMALCFLLVNGALDTTTAQMTHQMRFIAGHPAHRDALIDDPALIPHAVEVMLRRFGMINTGRMVRDDVAFHGVQMKAGEMVLCSTAIAGLDNTTYPAARDVRFDKGDGRVKHWAFGSGIHICPGAYLARMELRILLEEALPRLKNLRLAEKDTGAAVSGITVALPELHIEWDPA</sequence>
<dbReference type="InterPro" id="IPR017972">
    <property type="entry name" value="Cyt_P450_CS"/>
</dbReference>
<keyword evidence="2" id="KW-0479">Metal-binding</keyword>
<dbReference type="PANTHER" id="PTHR46696">
    <property type="entry name" value="P450, PUTATIVE (EUROFUNG)-RELATED"/>
    <property type="match status" value="1"/>
</dbReference>
<dbReference type="GO" id="GO:0020037">
    <property type="term" value="F:heme binding"/>
    <property type="evidence" value="ECO:0007669"/>
    <property type="project" value="InterPro"/>
</dbReference>
<dbReference type="GO" id="GO:0005506">
    <property type="term" value="F:iron ion binding"/>
    <property type="evidence" value="ECO:0007669"/>
    <property type="project" value="InterPro"/>
</dbReference>
<evidence type="ECO:0000313" key="4">
    <source>
        <dbReference type="Proteomes" id="UP000322077"/>
    </source>
</evidence>
<keyword evidence="2" id="KW-0408">Iron</keyword>
<dbReference type="AlphaFoldDB" id="A0A5D9C9Q1"/>
<keyword evidence="2" id="KW-0560">Oxidoreductase</keyword>